<feature type="compositionally biased region" description="Acidic residues" evidence="1">
    <location>
        <begin position="130"/>
        <end position="159"/>
    </location>
</feature>
<feature type="compositionally biased region" description="Basic and acidic residues" evidence="1">
    <location>
        <begin position="617"/>
        <end position="634"/>
    </location>
</feature>
<feature type="compositionally biased region" description="Basic and acidic residues" evidence="1">
    <location>
        <begin position="375"/>
        <end position="388"/>
    </location>
</feature>
<dbReference type="EMBL" id="CAMXCT020000899">
    <property type="protein sequence ID" value="CAL1137945.1"/>
    <property type="molecule type" value="Genomic_DNA"/>
</dbReference>
<evidence type="ECO:0000313" key="3">
    <source>
        <dbReference type="EMBL" id="CAL1137945.1"/>
    </source>
</evidence>
<gene>
    <name evidence="2" type="ORF">C1SCF055_LOCUS12097</name>
</gene>
<comment type="caution">
    <text evidence="2">The sequence shown here is derived from an EMBL/GenBank/DDBJ whole genome shotgun (WGS) entry which is preliminary data.</text>
</comment>
<feature type="compositionally biased region" description="Low complexity" evidence="1">
    <location>
        <begin position="533"/>
        <end position="550"/>
    </location>
</feature>
<feature type="compositionally biased region" description="Basic and acidic residues" evidence="1">
    <location>
        <begin position="176"/>
        <end position="190"/>
    </location>
</feature>
<dbReference type="Proteomes" id="UP001152797">
    <property type="component" value="Unassembled WGS sequence"/>
</dbReference>
<accession>A0A9P1C3T6</accession>
<organism evidence="2">
    <name type="scientific">Cladocopium goreaui</name>
    <dbReference type="NCBI Taxonomy" id="2562237"/>
    <lineage>
        <taxon>Eukaryota</taxon>
        <taxon>Sar</taxon>
        <taxon>Alveolata</taxon>
        <taxon>Dinophyceae</taxon>
        <taxon>Suessiales</taxon>
        <taxon>Symbiodiniaceae</taxon>
        <taxon>Cladocopium</taxon>
    </lineage>
</organism>
<dbReference type="OrthoDB" id="448216at2759"/>
<evidence type="ECO:0000313" key="4">
    <source>
        <dbReference type="EMBL" id="CAL4771882.1"/>
    </source>
</evidence>
<proteinExistence type="predicted"/>
<dbReference type="EMBL" id="CAMXCT030000899">
    <property type="protein sequence ID" value="CAL4771882.1"/>
    <property type="molecule type" value="Genomic_DNA"/>
</dbReference>
<feature type="region of interest" description="Disordered" evidence="1">
    <location>
        <begin position="172"/>
        <end position="223"/>
    </location>
</feature>
<feature type="compositionally biased region" description="Polar residues" evidence="1">
    <location>
        <begin position="342"/>
        <end position="351"/>
    </location>
</feature>
<feature type="compositionally biased region" description="Pro residues" evidence="1">
    <location>
        <begin position="518"/>
        <end position="532"/>
    </location>
</feature>
<feature type="region of interest" description="Disordered" evidence="1">
    <location>
        <begin position="129"/>
        <end position="159"/>
    </location>
</feature>
<dbReference type="EMBL" id="CAMXCT010000899">
    <property type="protein sequence ID" value="CAI3984570.1"/>
    <property type="molecule type" value="Genomic_DNA"/>
</dbReference>
<evidence type="ECO:0000256" key="1">
    <source>
        <dbReference type="SAM" id="MobiDB-lite"/>
    </source>
</evidence>
<feature type="region of interest" description="Disordered" evidence="1">
    <location>
        <begin position="510"/>
        <end position="634"/>
    </location>
</feature>
<keyword evidence="5" id="KW-1185">Reference proteome</keyword>
<feature type="region of interest" description="Disordered" evidence="1">
    <location>
        <begin position="277"/>
        <end position="401"/>
    </location>
</feature>
<reference evidence="3" key="2">
    <citation type="submission" date="2024-04" db="EMBL/GenBank/DDBJ databases">
        <authorList>
            <person name="Chen Y."/>
            <person name="Shah S."/>
            <person name="Dougan E. K."/>
            <person name="Thang M."/>
            <person name="Chan C."/>
        </authorList>
    </citation>
    <scope>NUCLEOTIDE SEQUENCE [LARGE SCALE GENOMIC DNA]</scope>
</reference>
<evidence type="ECO:0000313" key="5">
    <source>
        <dbReference type="Proteomes" id="UP001152797"/>
    </source>
</evidence>
<feature type="compositionally biased region" description="Polar residues" evidence="1">
    <location>
        <begin position="587"/>
        <end position="596"/>
    </location>
</feature>
<feature type="compositionally biased region" description="Basic and acidic residues" evidence="1">
    <location>
        <begin position="325"/>
        <end position="339"/>
    </location>
</feature>
<name>A0A9P1C3T6_9DINO</name>
<reference evidence="2" key="1">
    <citation type="submission" date="2022-10" db="EMBL/GenBank/DDBJ databases">
        <authorList>
            <person name="Chen Y."/>
            <person name="Dougan E. K."/>
            <person name="Chan C."/>
            <person name="Rhodes N."/>
            <person name="Thang M."/>
        </authorList>
    </citation>
    <scope>NUCLEOTIDE SEQUENCE</scope>
</reference>
<sequence>MALRDCSKEMIARLKVTGLADMPEPFWNEVRKLLFSDCETKQVMKILGDIWCPQWTGPITTPVAIQKQQVKQMRLDLCLPPNPAFVHCDSHGLKGLLSFIVHRLHASKRRREPEIEALFAKYRGYWPPAEEGEEETVETDDSQPPAEEPESPESSESDEVVFDRLELAKALGVPQEHVERLTPKKMKSDPESSPPSPLPPVIQTLEAEPPSMPSSSVSIPDRADWRAKRMAELRRMITDRQACSNGTTSVSKGALARSVDVNVVDTVPMELSPLAAAASADAAAREEPSPPTSQIAVKEQLFPKQEEAMEIAQGKPFPEVTPKPNEGEKEQELGEEAKATGKVSQVGSVQDQEGGYSDVLDQPEAEVTRLQQQARKRDLDDKAREAKGKGKGKAKGRGYKPTTETMGRVWEALRRKYMTDMVPQLRAPSKFQVPFWRFALNKWGSEKVQLDQLDSDGLADAAHCAGEAFLWVLQSDAAWGPQEGAWLSLGVVVNPLAGGRGECEPRAEENAFCHQTSAPPPPSRAEPAPALPPDSSGPGADSSVPASGASQESSFMETQVDETPLPKKPSFIDLEDDDEKFSEVPQDAQTPFTYQARTPYYSPPKDDDHDDSPMEDTSSKEAEVEARADPSKEDAVAKTLEFPNEEPHEPVTQEDAVAKALEVEGEKPHEPVTQRADRLVAPYVIAKPTKRPGVELSQGAIYKRMNRIFTPRSDGTYLVDEEFVRKWKNLDTRDELNILFEKCDYQPEQFIRRCRRITQEIDESCLDVEHQFLTVGDMEEKGYSQSKIDGIKEFCKQDASLTRKSKYGGGDMYWVEVAIKGNERHIRRNLLEKELQWDEKAKDKDDLRTLGTSLANPTEALRDLDDSAAHGAVPMTPVAAVNTDIVKALRQTGFPDVESKATPSSLATKVIATIQKRLNKLEEMAGKITDVAAPSRTDLMNKVLEKIVNIKNLLSSQLDTLNDLYSRGIENEMKETMLSARKSIISDFERLRQKRLADEARNSGVEPDNAENGPMMEHWAEEMGLGATATSIARSVQARREEVHGSAASKTDDRVKWNATRNITRMLNRAGMAIEVPREILKYEIQDGSVIELPVVKPGSWLQLILKKYPELLFPQNNMEEELQVFWNHYRFIQPNHEIFKSPPEQLKRTLPILVHGDEGRYLKKGNYLIATIEMMLGSTPTKLKECCCEADPVLERYPEVHNDEGNIFSRRECEVASKQLVNLSGNCFLSKYLLFGMASQQYKAHPDLVHQAMGMVSEDLASLHSQGFRLGVGRDLVGSTLVSLALLGYYDFDEDDTQNLPDRLDRCSDCMLLTSFLLFLVNVAIKNGSVKEGHLVFFKIIKETLQSVEVFFSILYSHGLWLSRKCGQRVLHHLMVMLKGYKRLAHESAKLGLDENIVEKETEAFWDLNMATSPRFEVSLQPRLKKLSQCWKLGGGEGDAWTKG</sequence>
<protein>
    <submittedName>
        <fullName evidence="4">Fumarate reductase</fullName>
    </submittedName>
</protein>
<feature type="compositionally biased region" description="Basic residues" evidence="1">
    <location>
        <begin position="389"/>
        <end position="398"/>
    </location>
</feature>
<evidence type="ECO:0000313" key="2">
    <source>
        <dbReference type="EMBL" id="CAI3984570.1"/>
    </source>
</evidence>